<evidence type="ECO:0000313" key="1">
    <source>
        <dbReference type="EMBL" id="GAA2390385.1"/>
    </source>
</evidence>
<name>A0ABN3HXS4_9ACTN</name>
<organism evidence="1 2">
    <name type="scientific">Streptomyces glaucosporus</name>
    <dbReference type="NCBI Taxonomy" id="284044"/>
    <lineage>
        <taxon>Bacteria</taxon>
        <taxon>Bacillati</taxon>
        <taxon>Actinomycetota</taxon>
        <taxon>Actinomycetes</taxon>
        <taxon>Kitasatosporales</taxon>
        <taxon>Streptomycetaceae</taxon>
        <taxon>Streptomyces</taxon>
    </lineage>
</organism>
<dbReference type="Proteomes" id="UP001500058">
    <property type="component" value="Unassembled WGS sequence"/>
</dbReference>
<evidence type="ECO:0008006" key="3">
    <source>
        <dbReference type="Google" id="ProtNLM"/>
    </source>
</evidence>
<reference evidence="1 2" key="1">
    <citation type="journal article" date="2019" name="Int. J. Syst. Evol. Microbiol.">
        <title>The Global Catalogue of Microorganisms (GCM) 10K type strain sequencing project: providing services to taxonomists for standard genome sequencing and annotation.</title>
        <authorList>
            <consortium name="The Broad Institute Genomics Platform"/>
            <consortium name="The Broad Institute Genome Sequencing Center for Infectious Disease"/>
            <person name="Wu L."/>
            <person name="Ma J."/>
        </authorList>
    </citation>
    <scope>NUCLEOTIDE SEQUENCE [LARGE SCALE GENOMIC DNA]</scope>
    <source>
        <strain evidence="1 2">JCM 6921</strain>
    </source>
</reference>
<sequence length="116" mass="12258">MCTSPGADVLPALLRCRRAESDPVTRLDLVLVLALGRAVRREPAGDRSDETGALLRSLLGSPEPQLRLAAVHALAAGDPDFAAGRLELALDAVRHPSVALWRHTNSVGSGVRGVQH</sequence>
<keyword evidence="2" id="KW-1185">Reference proteome</keyword>
<protein>
    <recommendedName>
        <fullName evidence="3">HEAT repeat domain-containing protein</fullName>
    </recommendedName>
</protein>
<accession>A0ABN3HXS4</accession>
<proteinExistence type="predicted"/>
<gene>
    <name evidence="1" type="ORF">GCM10010420_12680</name>
</gene>
<evidence type="ECO:0000313" key="2">
    <source>
        <dbReference type="Proteomes" id="UP001500058"/>
    </source>
</evidence>
<comment type="caution">
    <text evidence="1">The sequence shown here is derived from an EMBL/GenBank/DDBJ whole genome shotgun (WGS) entry which is preliminary data.</text>
</comment>
<dbReference type="EMBL" id="BAAATJ010000004">
    <property type="protein sequence ID" value="GAA2390385.1"/>
    <property type="molecule type" value="Genomic_DNA"/>
</dbReference>